<dbReference type="InterPro" id="IPR000998">
    <property type="entry name" value="MAM_dom"/>
</dbReference>
<dbReference type="InterPro" id="IPR013320">
    <property type="entry name" value="ConA-like_dom_sf"/>
</dbReference>
<dbReference type="InterPro" id="IPR045474">
    <property type="entry name" value="GEVED"/>
</dbReference>
<evidence type="ECO:0000259" key="1">
    <source>
        <dbReference type="PROSITE" id="PS50060"/>
    </source>
</evidence>
<evidence type="ECO:0000313" key="3">
    <source>
        <dbReference type="Proteomes" id="UP001210231"/>
    </source>
</evidence>
<keyword evidence="3" id="KW-1185">Reference proteome</keyword>
<dbReference type="Pfam" id="PF18962">
    <property type="entry name" value="Por_Secre_tail"/>
    <property type="match status" value="1"/>
</dbReference>
<dbReference type="RefSeq" id="WP_407032518.1">
    <property type="nucleotide sequence ID" value="NZ_JAQGEF010000024.1"/>
</dbReference>
<dbReference type="PROSITE" id="PS50060">
    <property type="entry name" value="MAM_2"/>
    <property type="match status" value="1"/>
</dbReference>
<name>A0ABT4UMY8_9BACT</name>
<gene>
    <name evidence="2" type="ORF">O3P16_15330</name>
</gene>
<reference evidence="2 3" key="1">
    <citation type="submission" date="2022-12" db="EMBL/GenBank/DDBJ databases">
        <title>Chitinophagaceae gen. sp. nov., a new member of the family Chitinophagaceae, isolated from soil in a chemical factory.</title>
        <authorList>
            <person name="Ke Z."/>
        </authorList>
    </citation>
    <scope>NUCLEOTIDE SEQUENCE [LARGE SCALE GENOMIC DNA]</scope>
    <source>
        <strain evidence="2 3">LY-5</strain>
    </source>
</reference>
<accession>A0ABT4UMY8</accession>
<dbReference type="EMBL" id="JAQGEF010000024">
    <property type="protein sequence ID" value="MDA3616188.1"/>
    <property type="molecule type" value="Genomic_DNA"/>
</dbReference>
<dbReference type="Proteomes" id="UP001210231">
    <property type="component" value="Unassembled WGS sequence"/>
</dbReference>
<dbReference type="NCBIfam" id="TIGR04183">
    <property type="entry name" value="Por_Secre_tail"/>
    <property type="match status" value="1"/>
</dbReference>
<sequence>MLISFAGVERLLACTPVDLPFSEGFNSGTMSACWTTQPVSGNTVPFVTSTTMPNSSNVTAPEGSHFLYWQNYDYAGNGASVRLVSPAVATLGLKNIKLNFKWLHRNFAALSQDAVIVQVSNNGTSWINVQTISRAIASDYSSSWSNYEITLPASFENLSAVYIGFRFIAGGETYNMAIDDVRISAQSDCSQVDKAAPTNYCTPNIQVACFYGDYISNVSLLTLNHNPGGCTSDGEGYKNFTQVITAPTLLQGKSYTLQLTTASTSSVLMVWIDYNANGSFESSEATTVNVNTSTNTASLTINVPANANIGNTRMRIINRRSGSLTAADACLDHTSGTYRGQVLDYTVKIICACLPPENVNASNLTFDGATVNWNIPSAIPSHGFTVLNNTTNVTPANAAAGTDLNSTANSYQWNALNNCDNQYAYVRSNCGVITPSEDCFAIGTCSAWEKVSFTLPKPACTPPAAINISDIHANTANITWLNSGTSSEFEYVISTTNNPPASNGTLVIANSIAVNTLLAATTYFVYVRFKCSPCNFSAWVSTSFTTAASICLTRQTIFEGFSTTPANWTMELGSYSNIISYESTFTIGSVTVNPVNTVSGNFLVFKAREQNNNTTVLKVPAFNTIGFSNIKINFDYFRSNSRPTFLDSMYIRYSKNNTDWYIIGQYSRIDNASVTEWVNKAIQLPSDAANSTAIFIQFVFVSKNGFAICVDNFRVSGDATTDVTLKINGATHFRPNECEEDFAIVEPYGINPVRDSVRAKYWEEAFLPAHNGSYYVSRHYEIYPTDLSFNKSAKITLFFTQEQFNAFNGQPKNVLHLPENATHTAGKINAMIVGYSGVSKNGDGLPSEYDSKPQPIFVELNDFIWNSAKNKWSVSFISQAFGGFVLTTNKGILPVTFTAFDIVQAKESNTLKWQIAYENELLYFDVELSHDGIFFQKIASVQPLTINQDIYTFQHHLSNENSNKNYVYRIKAVQNDQRIVYSRIVSLSGQNNEAGIKLIPNPASTFITLYAGTNILQTPYTLYNSIGQLVFKGIINQLPFSLNVVSLKSGTYWLQLNQSKPLKFLKQ</sequence>
<dbReference type="NCBIfam" id="NF038128">
    <property type="entry name" value="choice_anch_J"/>
    <property type="match status" value="1"/>
</dbReference>
<dbReference type="Gene3D" id="2.60.40.10">
    <property type="entry name" value="Immunoglobulins"/>
    <property type="match status" value="2"/>
</dbReference>
<protein>
    <submittedName>
        <fullName evidence="2">GEVED domain-containing protein</fullName>
    </submittedName>
</protein>
<dbReference type="InterPro" id="IPR013783">
    <property type="entry name" value="Ig-like_fold"/>
</dbReference>
<dbReference type="InterPro" id="IPR026444">
    <property type="entry name" value="Secre_tail"/>
</dbReference>
<dbReference type="SUPFAM" id="SSF49899">
    <property type="entry name" value="Concanavalin A-like lectins/glucanases"/>
    <property type="match status" value="1"/>
</dbReference>
<feature type="domain" description="MAM" evidence="1">
    <location>
        <begin position="12"/>
        <end position="191"/>
    </location>
</feature>
<comment type="caution">
    <text evidence="2">The sequence shown here is derived from an EMBL/GenBank/DDBJ whole genome shotgun (WGS) entry which is preliminary data.</text>
</comment>
<evidence type="ECO:0000313" key="2">
    <source>
        <dbReference type="EMBL" id="MDA3616188.1"/>
    </source>
</evidence>
<dbReference type="Gene3D" id="2.60.120.260">
    <property type="entry name" value="Galactose-binding domain-like"/>
    <property type="match status" value="1"/>
</dbReference>
<organism evidence="2 3">
    <name type="scientific">Polluticaenibacter yanchengensis</name>
    <dbReference type="NCBI Taxonomy" id="3014562"/>
    <lineage>
        <taxon>Bacteria</taxon>
        <taxon>Pseudomonadati</taxon>
        <taxon>Bacteroidota</taxon>
        <taxon>Chitinophagia</taxon>
        <taxon>Chitinophagales</taxon>
        <taxon>Chitinophagaceae</taxon>
        <taxon>Polluticaenibacter</taxon>
    </lineage>
</organism>
<proteinExistence type="predicted"/>
<dbReference type="Pfam" id="PF20009">
    <property type="entry name" value="GEVED"/>
    <property type="match status" value="1"/>
</dbReference>